<evidence type="ECO:0000256" key="1">
    <source>
        <dbReference type="SAM" id="Phobius"/>
    </source>
</evidence>
<dbReference type="OrthoDB" id="4734909at2"/>
<evidence type="ECO:0008006" key="4">
    <source>
        <dbReference type="Google" id="ProtNLM"/>
    </source>
</evidence>
<dbReference type="EMBL" id="FUFA01000002">
    <property type="protein sequence ID" value="SPM33699.1"/>
    <property type="molecule type" value="Genomic_DNA"/>
</dbReference>
<keyword evidence="1" id="KW-1133">Transmembrane helix</keyword>
<sequence>MTTSGSEIYGAFIEAELKAENDRRDSANSRAASAVTSATGLVTLALAAIGVIVGKHDFPYCATPFLGFALLALLAAGACAVAAGFPWRQRFVSARTIDRMLNAHQGDPPEVARDIVAYSNAVALISLRSALTVKMRFLLAAGVLQILAIAALAASIWVVVTDDPQSDETPIPGWHQDWYHQWQ</sequence>
<dbReference type="RefSeq" id="WP_077087021.1">
    <property type="nucleotide sequence ID" value="NZ_LT721901.1"/>
</dbReference>
<proteinExistence type="predicted"/>
<keyword evidence="3" id="KW-1185">Reference proteome</keyword>
<keyword evidence="1" id="KW-0812">Transmembrane</keyword>
<organism evidence="2 3">
    <name type="scientific">Mycobacterium rhizamassiliense</name>
    <dbReference type="NCBI Taxonomy" id="1841860"/>
    <lineage>
        <taxon>Bacteria</taxon>
        <taxon>Bacillati</taxon>
        <taxon>Actinomycetota</taxon>
        <taxon>Actinomycetes</taxon>
        <taxon>Mycobacteriales</taxon>
        <taxon>Mycobacteriaceae</taxon>
        <taxon>Mycobacterium</taxon>
    </lineage>
</organism>
<feature type="transmembrane region" description="Helical" evidence="1">
    <location>
        <begin position="137"/>
        <end position="160"/>
    </location>
</feature>
<dbReference type="Proteomes" id="UP000240988">
    <property type="component" value="Unassembled WGS sequence"/>
</dbReference>
<protein>
    <recommendedName>
        <fullName evidence="4">Transmembrane protein</fullName>
    </recommendedName>
</protein>
<keyword evidence="1" id="KW-0472">Membrane</keyword>
<dbReference type="AlphaFoldDB" id="A0A2U3NQA1"/>
<gene>
    <name evidence="2" type="ORF">MRAB57_1503</name>
</gene>
<reference evidence="2 3" key="1">
    <citation type="submission" date="2017-01" db="EMBL/GenBank/DDBJ databases">
        <authorList>
            <consortium name="Urmite Genomes"/>
        </authorList>
    </citation>
    <scope>NUCLEOTIDE SEQUENCE [LARGE SCALE GENOMIC DNA]</scope>
    <source>
        <strain evidence="2 3">AB57</strain>
    </source>
</reference>
<feature type="transmembrane region" description="Helical" evidence="1">
    <location>
        <begin position="65"/>
        <end position="85"/>
    </location>
</feature>
<feature type="transmembrane region" description="Helical" evidence="1">
    <location>
        <begin position="31"/>
        <end position="53"/>
    </location>
</feature>
<evidence type="ECO:0000313" key="2">
    <source>
        <dbReference type="EMBL" id="SPM33699.1"/>
    </source>
</evidence>
<evidence type="ECO:0000313" key="3">
    <source>
        <dbReference type="Proteomes" id="UP000240988"/>
    </source>
</evidence>
<accession>A0A2U3NQA1</accession>
<name>A0A2U3NQA1_9MYCO</name>